<gene>
    <name evidence="1" type="ORF">GCM10009827_085770</name>
</gene>
<comment type="caution">
    <text evidence="1">The sequence shown here is derived from an EMBL/GenBank/DDBJ whole genome shotgun (WGS) entry which is preliminary data.</text>
</comment>
<sequence>MTWKNQHAAIEIRYGPFKMKTERLGGIGDDVTEPVFSDSYMNGGRTYEVDVPNAEAAMRRQFWSTLETHGPYHLERNSCATYCGDILRAGGLDVPGTSFALGQWLVKNARRLS</sequence>
<dbReference type="Proteomes" id="UP001501470">
    <property type="component" value="Unassembled WGS sequence"/>
</dbReference>
<proteinExistence type="predicted"/>
<evidence type="ECO:0000313" key="1">
    <source>
        <dbReference type="EMBL" id="GAA1551969.1"/>
    </source>
</evidence>
<reference evidence="2" key="1">
    <citation type="journal article" date="2019" name="Int. J. Syst. Evol. Microbiol.">
        <title>The Global Catalogue of Microorganisms (GCM) 10K type strain sequencing project: providing services to taxonomists for standard genome sequencing and annotation.</title>
        <authorList>
            <consortium name="The Broad Institute Genomics Platform"/>
            <consortium name="The Broad Institute Genome Sequencing Center for Infectious Disease"/>
            <person name="Wu L."/>
            <person name="Ma J."/>
        </authorList>
    </citation>
    <scope>NUCLEOTIDE SEQUENCE [LARGE SCALE GENOMIC DNA]</scope>
    <source>
        <strain evidence="2">JCM 15933</strain>
    </source>
</reference>
<evidence type="ECO:0000313" key="2">
    <source>
        <dbReference type="Proteomes" id="UP001501470"/>
    </source>
</evidence>
<protein>
    <submittedName>
        <fullName evidence="1">Uncharacterized protein</fullName>
    </submittedName>
</protein>
<organism evidence="1 2">
    <name type="scientific">Dactylosporangium maewongense</name>
    <dbReference type="NCBI Taxonomy" id="634393"/>
    <lineage>
        <taxon>Bacteria</taxon>
        <taxon>Bacillati</taxon>
        <taxon>Actinomycetota</taxon>
        <taxon>Actinomycetes</taxon>
        <taxon>Micromonosporales</taxon>
        <taxon>Micromonosporaceae</taxon>
        <taxon>Dactylosporangium</taxon>
    </lineage>
</organism>
<dbReference type="EMBL" id="BAAAQD010000022">
    <property type="protein sequence ID" value="GAA1551969.1"/>
    <property type="molecule type" value="Genomic_DNA"/>
</dbReference>
<dbReference type="RefSeq" id="WP_344509624.1">
    <property type="nucleotide sequence ID" value="NZ_BAAAQD010000022.1"/>
</dbReference>
<keyword evidence="2" id="KW-1185">Reference proteome</keyword>
<accession>A0ABP4MYF3</accession>
<name>A0ABP4MYF3_9ACTN</name>